<sequence>MEGLCEGSNEPAGSLKAISQNTYARIVWIVECLIGAQLVVEAMDYQYCSHMSYFVVRLSPASVLHRTGCIEWSNAVRVEENVARAVALYDDGRSVRYIANVMNMARSTTHDAIKRYRETLEYTRRPGSGRPRATNPNEDRYINECLADHVVPFGQFVGDNFVLMHDNARPHIAHAVGDYLQEVGIHVLPWPARSPDMNPIEHVWTCWDGVLRIDDRDQNRYKS</sequence>
<organism evidence="3 4">
    <name type="scientific">Periplaneta americana</name>
    <name type="common">American cockroach</name>
    <name type="synonym">Blatta americana</name>
    <dbReference type="NCBI Taxonomy" id="6978"/>
    <lineage>
        <taxon>Eukaryota</taxon>
        <taxon>Metazoa</taxon>
        <taxon>Ecdysozoa</taxon>
        <taxon>Arthropoda</taxon>
        <taxon>Hexapoda</taxon>
        <taxon>Insecta</taxon>
        <taxon>Pterygota</taxon>
        <taxon>Neoptera</taxon>
        <taxon>Polyneoptera</taxon>
        <taxon>Dictyoptera</taxon>
        <taxon>Blattodea</taxon>
        <taxon>Blattoidea</taxon>
        <taxon>Blattidae</taxon>
        <taxon>Blattinae</taxon>
        <taxon>Periplaneta</taxon>
    </lineage>
</organism>
<dbReference type="InterPro" id="IPR038717">
    <property type="entry name" value="Tc1-like_DDE_dom"/>
</dbReference>
<protein>
    <recommendedName>
        <fullName evidence="2">Tc1-like transposase DDE domain-containing protein</fullName>
    </recommendedName>
</protein>
<proteinExistence type="predicted"/>
<dbReference type="SUPFAM" id="SSF46689">
    <property type="entry name" value="Homeodomain-like"/>
    <property type="match status" value="1"/>
</dbReference>
<evidence type="ECO:0000256" key="1">
    <source>
        <dbReference type="ARBA" id="ARBA00004123"/>
    </source>
</evidence>
<dbReference type="InterPro" id="IPR036397">
    <property type="entry name" value="RNaseH_sf"/>
</dbReference>
<evidence type="ECO:0000313" key="3">
    <source>
        <dbReference type="EMBL" id="KAJ4433762.1"/>
    </source>
</evidence>
<evidence type="ECO:0000313" key="4">
    <source>
        <dbReference type="Proteomes" id="UP001148838"/>
    </source>
</evidence>
<dbReference type="Pfam" id="PF13358">
    <property type="entry name" value="DDE_3"/>
    <property type="match status" value="1"/>
</dbReference>
<dbReference type="EMBL" id="JAJSOF020000027">
    <property type="protein sequence ID" value="KAJ4433762.1"/>
    <property type="molecule type" value="Genomic_DNA"/>
</dbReference>
<keyword evidence="4" id="KW-1185">Reference proteome</keyword>
<reference evidence="3 4" key="1">
    <citation type="journal article" date="2022" name="Allergy">
        <title>Genome assembly and annotation of Periplaneta americana reveal a comprehensive cockroach allergen profile.</title>
        <authorList>
            <person name="Wang L."/>
            <person name="Xiong Q."/>
            <person name="Saelim N."/>
            <person name="Wang L."/>
            <person name="Nong W."/>
            <person name="Wan A.T."/>
            <person name="Shi M."/>
            <person name="Liu X."/>
            <person name="Cao Q."/>
            <person name="Hui J.H.L."/>
            <person name="Sookrung N."/>
            <person name="Leung T.F."/>
            <person name="Tungtrongchitr A."/>
            <person name="Tsui S.K.W."/>
        </authorList>
    </citation>
    <scope>NUCLEOTIDE SEQUENCE [LARGE SCALE GENOMIC DNA]</scope>
    <source>
        <strain evidence="3">PWHHKU_190912</strain>
    </source>
</reference>
<dbReference type="Proteomes" id="UP001148838">
    <property type="component" value="Unassembled WGS sequence"/>
</dbReference>
<dbReference type="InterPro" id="IPR009057">
    <property type="entry name" value="Homeodomain-like_sf"/>
</dbReference>
<feature type="domain" description="Tc1-like transposase DDE" evidence="2">
    <location>
        <begin position="143"/>
        <end position="205"/>
    </location>
</feature>
<comment type="caution">
    <text evidence="3">The sequence shown here is derived from an EMBL/GenBank/DDBJ whole genome shotgun (WGS) entry which is preliminary data.</text>
</comment>
<name>A0ABQ8SJC0_PERAM</name>
<accession>A0ABQ8SJC0</accession>
<evidence type="ECO:0000259" key="2">
    <source>
        <dbReference type="Pfam" id="PF13358"/>
    </source>
</evidence>
<gene>
    <name evidence="3" type="ORF">ANN_16074</name>
</gene>
<comment type="subcellular location">
    <subcellularLocation>
        <location evidence="1">Nucleus</location>
    </subcellularLocation>
</comment>
<dbReference type="Gene3D" id="3.30.420.10">
    <property type="entry name" value="Ribonuclease H-like superfamily/Ribonuclease H"/>
    <property type="match status" value="1"/>
</dbReference>